<evidence type="ECO:0000259" key="22">
    <source>
        <dbReference type="Pfam" id="PF00501"/>
    </source>
</evidence>
<accession>A0A0A1STF7</accession>
<evidence type="ECO:0000256" key="13">
    <source>
        <dbReference type="ARBA" id="ARBA00023055"/>
    </source>
</evidence>
<dbReference type="InterPro" id="IPR000873">
    <property type="entry name" value="AMP-dep_synth/lig_dom"/>
</dbReference>
<dbReference type="PANTHER" id="PTHR43107">
    <property type="entry name" value="LONG-CHAIN FATTY ACID TRANSPORT PROTEIN"/>
    <property type="match status" value="1"/>
</dbReference>
<keyword evidence="21" id="KW-0732">Signal</keyword>
<dbReference type="PANTHER" id="PTHR43107:SF15">
    <property type="entry name" value="FATTY ACID TRANSPORT PROTEIN 3, ISOFORM A"/>
    <property type="match status" value="1"/>
</dbReference>
<evidence type="ECO:0000256" key="16">
    <source>
        <dbReference type="ARBA" id="ARBA00051585"/>
    </source>
</evidence>
<dbReference type="SUPFAM" id="SSF56801">
    <property type="entry name" value="Acetyl-CoA synthetase-like"/>
    <property type="match status" value="1"/>
</dbReference>
<comment type="catalytic activity">
    <reaction evidence="16">
        <text>a very long-chain fatty acid + ATP + CoA = a very long-chain fatty acyl-CoA + AMP + diphosphate</text>
        <dbReference type="Rhea" id="RHEA:54536"/>
        <dbReference type="ChEBI" id="CHEBI:30616"/>
        <dbReference type="ChEBI" id="CHEBI:33019"/>
        <dbReference type="ChEBI" id="CHEBI:57287"/>
        <dbReference type="ChEBI" id="CHEBI:58950"/>
        <dbReference type="ChEBI" id="CHEBI:138261"/>
        <dbReference type="ChEBI" id="CHEBI:456215"/>
    </reaction>
</comment>
<keyword evidence="13" id="KW-0445">Lipid transport</keyword>
<evidence type="ECO:0000256" key="12">
    <source>
        <dbReference type="ARBA" id="ARBA00022989"/>
    </source>
</evidence>
<dbReference type="Pfam" id="PF00501">
    <property type="entry name" value="AMP-binding"/>
    <property type="match status" value="1"/>
</dbReference>
<dbReference type="InterPro" id="IPR045851">
    <property type="entry name" value="AMP-bd_C_sf"/>
</dbReference>
<evidence type="ECO:0000256" key="7">
    <source>
        <dbReference type="ARBA" id="ARBA00022598"/>
    </source>
</evidence>
<dbReference type="FunFam" id="3.40.50.12780:FF:000019">
    <property type="entry name" value="Long-chain fatty acid transporter"/>
    <property type="match status" value="1"/>
</dbReference>
<evidence type="ECO:0000313" key="24">
    <source>
        <dbReference type="EMBL" id="CEJ85335.1"/>
    </source>
</evidence>
<evidence type="ECO:0000256" key="11">
    <source>
        <dbReference type="ARBA" id="ARBA00022840"/>
    </source>
</evidence>
<comment type="subcellular location">
    <subcellularLocation>
        <location evidence="3">Cell membrane</location>
        <topology evidence="3">Multi-pass membrane protein</topology>
    </subcellularLocation>
    <subcellularLocation>
        <location evidence="1">Lipid droplet</location>
    </subcellularLocation>
    <subcellularLocation>
        <location evidence="2">Peroxisome membrane</location>
        <topology evidence="2">Multi-pass membrane protein</topology>
    </subcellularLocation>
</comment>
<keyword evidence="7" id="KW-0436">Ligase</keyword>
<keyword evidence="11" id="KW-0067">ATP-binding</keyword>
<feature type="chain" id="PRO_5001978660" description="Very long-chain fatty acid transport protein" evidence="21">
    <location>
        <begin position="22"/>
        <end position="634"/>
    </location>
</feature>
<dbReference type="EMBL" id="CDHN01000002">
    <property type="protein sequence ID" value="CEJ85335.1"/>
    <property type="molecule type" value="Genomic_DNA"/>
</dbReference>
<comment type="similarity">
    <text evidence="4">Belongs to the ATP-dependent AMP-binding enzyme family.</text>
</comment>
<dbReference type="GO" id="GO:0044539">
    <property type="term" value="P:long-chain fatty acid import into cell"/>
    <property type="evidence" value="ECO:0007669"/>
    <property type="project" value="TreeGrafter"/>
</dbReference>
<dbReference type="Gene3D" id="3.30.300.30">
    <property type="match status" value="1"/>
</dbReference>
<dbReference type="GO" id="GO:0005811">
    <property type="term" value="C:lipid droplet"/>
    <property type="evidence" value="ECO:0007669"/>
    <property type="project" value="UniProtKB-SubCell"/>
</dbReference>
<keyword evidence="14" id="KW-0472">Membrane</keyword>
<evidence type="ECO:0000256" key="19">
    <source>
        <dbReference type="ARBA" id="ARBA00078285"/>
    </source>
</evidence>
<evidence type="ECO:0000256" key="10">
    <source>
        <dbReference type="ARBA" id="ARBA00022741"/>
    </source>
</evidence>
<dbReference type="FunFam" id="3.30.300.30:FF:000002">
    <property type="entry name" value="Long-chain fatty acid transport protein 1"/>
    <property type="match status" value="1"/>
</dbReference>
<keyword evidence="12" id="KW-1133">Transmembrane helix</keyword>
<dbReference type="InterPro" id="IPR020845">
    <property type="entry name" value="AMP-binding_CS"/>
</dbReference>
<sequence>MPLPIALAAPLVIGGLAYAHAKSSFPNDYLLAKCQFLVGRALQDRLTKDRLNFYYVLEEHALDPVQCDKPLLLFEGKTYTYREFYDVVLRYGHWLITKYDIKPKQVVAINYENCDTFVIFWFALWSIGARPAFINYNLKSKPLSHSINASTARLCFVDASLAPNVEAVKGALAGVKVVVTTPDVLAEALSFSPVRMSNDLRTCDDMAEMATLIFTSGTTGLPKPAVVSWRKTIAVSFVASLLADRGLEGDIMYSSMPLYHSMGSLCGFIASVKSGSGFALGRKFATKTFWDDVREVKATRLLYIGEALRYLLAAPPQYDPATGECLDKKHKVTAMFGSGLRPDVWSKFKERFGIDQVTEMYGATEGVFATFNRSRNRFSDGAIGRGGWLLGLLYRQQSAVVAVNWEKQGPWRDPTTGLCRKVKTGERGELLARVEPADINSTFQGYFNNNKATSSKVLRNVLKEGDAFFSTGDVVWWDEHGMLHFSDRLGDTFRWKGENVSTAEVSHVMGLHPTVQEANVYGVQLPHHDGRAGCVAVTFATPEPEAGDLRRLAAHLRESLPKYAVPQFLRVVKELGGGAQKTGTNKQQKQQLREDGVKPPSDSSGDQIYWLQGDTYIAFDDAAWNRMQAGNVKL</sequence>
<keyword evidence="10" id="KW-0547">Nucleotide-binding</keyword>
<dbReference type="AlphaFoldDB" id="A0A0A1STF7"/>
<evidence type="ECO:0000256" key="8">
    <source>
        <dbReference type="ARBA" id="ARBA00022677"/>
    </source>
</evidence>
<keyword evidence="15" id="KW-0576">Peroxisome</keyword>
<keyword evidence="9" id="KW-0812">Transmembrane</keyword>
<feature type="region of interest" description="Disordered" evidence="20">
    <location>
        <begin position="579"/>
        <end position="605"/>
    </location>
</feature>
<evidence type="ECO:0000256" key="9">
    <source>
        <dbReference type="ARBA" id="ARBA00022692"/>
    </source>
</evidence>
<dbReference type="InterPro" id="IPR025110">
    <property type="entry name" value="AMP-bd_C"/>
</dbReference>
<comment type="function">
    <text evidence="17">Acyl-CoA synthetase required for both the import of long chain fatty acids (LCFAs) (C14-C18) and the activation very long chain fatty acids (VLCFAs) (C20-C26) by esterification of the fatty acids into metabolically active CoA-thioesters for subsequent degradation or incorporation into phospholipids. The transport and fatty acyl-CoA synthetase activities are genetically separable and are thus independent activities. Esterifies VLCFAs in the peroxisome matrix. The VLCFAs are actively transported into peroxisomes by a PXA1-PXA2 heterodimeric transporter in the peroxisomal membrane.</text>
</comment>
<dbReference type="Proteomes" id="UP000039046">
    <property type="component" value="Unassembled WGS sequence"/>
</dbReference>
<keyword evidence="25" id="KW-1185">Reference proteome</keyword>
<dbReference type="Gene3D" id="3.40.50.12780">
    <property type="entry name" value="N-terminal domain of ligase-like"/>
    <property type="match status" value="1"/>
</dbReference>
<feature type="domain" description="AMP-binding enzyme C-terminal" evidence="23">
    <location>
        <begin position="507"/>
        <end position="575"/>
    </location>
</feature>
<name>A0A0A1STF7_9HYPO</name>
<dbReference type="HOGENOM" id="CLU_000022_46_3_1"/>
<evidence type="ECO:0000256" key="6">
    <source>
        <dbReference type="ARBA" id="ARBA00022475"/>
    </source>
</evidence>
<dbReference type="GO" id="GO:0005324">
    <property type="term" value="F:long-chain fatty acid transmembrane transporter activity"/>
    <property type="evidence" value="ECO:0007669"/>
    <property type="project" value="TreeGrafter"/>
</dbReference>
<dbReference type="OrthoDB" id="10253869at2759"/>
<evidence type="ECO:0000256" key="4">
    <source>
        <dbReference type="ARBA" id="ARBA00006432"/>
    </source>
</evidence>
<dbReference type="STRING" id="1531966.A0A0A1STF7"/>
<dbReference type="GO" id="GO:0005524">
    <property type="term" value="F:ATP binding"/>
    <property type="evidence" value="ECO:0007669"/>
    <property type="project" value="UniProtKB-KW"/>
</dbReference>
<reference evidence="24 25" key="1">
    <citation type="journal article" date="2015" name="Genome Announc.">
        <title>Draft Genome Sequence and Gene Annotation of the Entomopathogenic Fungus Verticillium hemipterigenum.</title>
        <authorList>
            <person name="Horn F."/>
            <person name="Habel A."/>
            <person name="Scharf D.H."/>
            <person name="Dworschak J."/>
            <person name="Brakhage A.A."/>
            <person name="Guthke R."/>
            <person name="Hertweck C."/>
            <person name="Linde J."/>
        </authorList>
    </citation>
    <scope>NUCLEOTIDE SEQUENCE [LARGE SCALE GENOMIC DNA]</scope>
</reference>
<dbReference type="GO" id="GO:0005778">
    <property type="term" value="C:peroxisomal membrane"/>
    <property type="evidence" value="ECO:0007669"/>
    <property type="project" value="UniProtKB-SubCell"/>
</dbReference>
<evidence type="ECO:0000256" key="15">
    <source>
        <dbReference type="ARBA" id="ARBA00023140"/>
    </source>
</evidence>
<evidence type="ECO:0000256" key="20">
    <source>
        <dbReference type="SAM" id="MobiDB-lite"/>
    </source>
</evidence>
<evidence type="ECO:0000256" key="2">
    <source>
        <dbReference type="ARBA" id="ARBA00004585"/>
    </source>
</evidence>
<evidence type="ECO:0000256" key="17">
    <source>
        <dbReference type="ARBA" id="ARBA00060276"/>
    </source>
</evidence>
<protein>
    <recommendedName>
        <fullName evidence="18">Very long-chain fatty acid transport protein</fullName>
    </recommendedName>
    <alternativeName>
        <fullName evidence="19">Very-long-chain acyl-CoA synthetase</fullName>
    </alternativeName>
</protein>
<evidence type="ECO:0000256" key="5">
    <source>
        <dbReference type="ARBA" id="ARBA00022448"/>
    </source>
</evidence>
<dbReference type="PROSITE" id="PS00455">
    <property type="entry name" value="AMP_BINDING"/>
    <property type="match status" value="1"/>
</dbReference>
<evidence type="ECO:0000256" key="1">
    <source>
        <dbReference type="ARBA" id="ARBA00004502"/>
    </source>
</evidence>
<dbReference type="GO" id="GO:0004467">
    <property type="term" value="F:long-chain fatty acid-CoA ligase activity"/>
    <property type="evidence" value="ECO:0007669"/>
    <property type="project" value="TreeGrafter"/>
</dbReference>
<dbReference type="Pfam" id="PF13193">
    <property type="entry name" value="AMP-binding_C"/>
    <property type="match status" value="1"/>
</dbReference>
<keyword evidence="6" id="KW-1003">Cell membrane</keyword>
<dbReference type="InterPro" id="IPR042099">
    <property type="entry name" value="ANL_N_sf"/>
</dbReference>
<evidence type="ECO:0000259" key="23">
    <source>
        <dbReference type="Pfam" id="PF13193"/>
    </source>
</evidence>
<evidence type="ECO:0000256" key="3">
    <source>
        <dbReference type="ARBA" id="ARBA00004651"/>
    </source>
</evidence>
<gene>
    <name evidence="24" type="ORF">VHEMI03739</name>
</gene>
<feature type="domain" description="AMP-dependent synthetase/ligase" evidence="22">
    <location>
        <begin position="66"/>
        <end position="385"/>
    </location>
</feature>
<evidence type="ECO:0000256" key="18">
    <source>
        <dbReference type="ARBA" id="ARBA00068795"/>
    </source>
</evidence>
<dbReference type="GO" id="GO:0009898">
    <property type="term" value="C:cytoplasmic side of plasma membrane"/>
    <property type="evidence" value="ECO:0007669"/>
    <property type="project" value="TreeGrafter"/>
</dbReference>
<evidence type="ECO:0000256" key="21">
    <source>
        <dbReference type="SAM" id="SignalP"/>
    </source>
</evidence>
<evidence type="ECO:0000256" key="14">
    <source>
        <dbReference type="ARBA" id="ARBA00023136"/>
    </source>
</evidence>
<feature type="compositionally biased region" description="Low complexity" evidence="20">
    <location>
        <begin position="581"/>
        <end position="590"/>
    </location>
</feature>
<keyword evidence="8" id="KW-0551">Lipid droplet</keyword>
<organism evidence="24 25">
    <name type="scientific">[Torrubiella] hemipterigena</name>
    <dbReference type="NCBI Taxonomy" id="1531966"/>
    <lineage>
        <taxon>Eukaryota</taxon>
        <taxon>Fungi</taxon>
        <taxon>Dikarya</taxon>
        <taxon>Ascomycota</taxon>
        <taxon>Pezizomycotina</taxon>
        <taxon>Sordariomycetes</taxon>
        <taxon>Hypocreomycetidae</taxon>
        <taxon>Hypocreales</taxon>
        <taxon>Clavicipitaceae</taxon>
        <taxon>Clavicipitaceae incertae sedis</taxon>
        <taxon>'Torrubiella' clade</taxon>
    </lineage>
</organism>
<feature type="signal peptide" evidence="21">
    <location>
        <begin position="1"/>
        <end position="21"/>
    </location>
</feature>
<evidence type="ECO:0000313" key="25">
    <source>
        <dbReference type="Proteomes" id="UP000039046"/>
    </source>
</evidence>
<keyword evidence="5" id="KW-0813">Transport</keyword>
<proteinExistence type="inferred from homology"/>